<sequence length="124" mass="12761">MGLIGVKRTGTQGFQKVVFENVIDTLPGGLMLEVAKADYPDGYVPEGSLVGRDPATGIGEVLAVTDGAIKPIGLTHRASEVTDGGNTFANGVVISGTVRIKALPTALQAIAEDLATALPRITFV</sequence>
<dbReference type="EMBL" id="PRDK01000001">
    <property type="protein sequence ID" value="MBE8712544.1"/>
    <property type="molecule type" value="Genomic_DNA"/>
</dbReference>
<evidence type="ECO:0000313" key="1">
    <source>
        <dbReference type="EMBL" id="MBE8712544.1"/>
    </source>
</evidence>
<proteinExistence type="predicted"/>
<gene>
    <name evidence="1" type="ORF">C4F49_02465</name>
</gene>
<dbReference type="AlphaFoldDB" id="A0A928YP42"/>
<protein>
    <recommendedName>
        <fullName evidence="3">Bacteriophage lambda head decoration protein D</fullName>
    </recommendedName>
</protein>
<reference evidence="1" key="1">
    <citation type="submission" date="2018-02" db="EMBL/GenBank/DDBJ databases">
        <authorList>
            <person name="Vasarhelyi B.M."/>
            <person name="Deshmukh S."/>
            <person name="Balint B."/>
            <person name="Kukolya J."/>
        </authorList>
    </citation>
    <scope>NUCLEOTIDE SEQUENCE</scope>
    <source>
        <strain evidence="1">KB22</strain>
    </source>
</reference>
<evidence type="ECO:0008006" key="3">
    <source>
        <dbReference type="Google" id="ProtNLM"/>
    </source>
</evidence>
<dbReference type="Proteomes" id="UP000616201">
    <property type="component" value="Unassembled WGS sequence"/>
</dbReference>
<name>A0A928YP42_9SPHI</name>
<dbReference type="RefSeq" id="WP_196934874.1">
    <property type="nucleotide sequence ID" value="NZ_MU158698.1"/>
</dbReference>
<evidence type="ECO:0000313" key="2">
    <source>
        <dbReference type="Proteomes" id="UP000616201"/>
    </source>
</evidence>
<comment type="caution">
    <text evidence="1">The sequence shown here is derived from an EMBL/GenBank/DDBJ whole genome shotgun (WGS) entry which is preliminary data.</text>
</comment>
<accession>A0A928YP42</accession>
<keyword evidence="2" id="KW-1185">Reference proteome</keyword>
<organism evidence="1 2">
    <name type="scientific">Sphingobacterium hungaricum</name>
    <dbReference type="NCBI Taxonomy" id="2082723"/>
    <lineage>
        <taxon>Bacteria</taxon>
        <taxon>Pseudomonadati</taxon>
        <taxon>Bacteroidota</taxon>
        <taxon>Sphingobacteriia</taxon>
        <taxon>Sphingobacteriales</taxon>
        <taxon>Sphingobacteriaceae</taxon>
        <taxon>Sphingobacterium</taxon>
    </lineage>
</organism>